<comment type="caution">
    <text evidence="14">The sequence shown here is derived from an EMBL/GenBank/DDBJ whole genome shotgun (WGS) entry which is preliminary data.</text>
</comment>
<evidence type="ECO:0000256" key="3">
    <source>
        <dbReference type="ARBA" id="ARBA00004406"/>
    </source>
</evidence>
<dbReference type="Gene3D" id="1.10.630.10">
    <property type="entry name" value="Cytochrome P450"/>
    <property type="match status" value="1"/>
</dbReference>
<evidence type="ECO:0000256" key="2">
    <source>
        <dbReference type="ARBA" id="ARBA00004174"/>
    </source>
</evidence>
<evidence type="ECO:0000256" key="13">
    <source>
        <dbReference type="RuleBase" id="RU000461"/>
    </source>
</evidence>
<evidence type="ECO:0000256" key="12">
    <source>
        <dbReference type="ARBA" id="ARBA00023136"/>
    </source>
</evidence>
<keyword evidence="8" id="KW-0492">Microsome</keyword>
<dbReference type="InterPro" id="IPR002401">
    <property type="entry name" value="Cyt_P450_E_grp-I"/>
</dbReference>
<evidence type="ECO:0000256" key="5">
    <source>
        <dbReference type="ARBA" id="ARBA00022617"/>
    </source>
</evidence>
<dbReference type="InterPro" id="IPR017972">
    <property type="entry name" value="Cyt_P450_CS"/>
</dbReference>
<evidence type="ECO:0000313" key="14">
    <source>
        <dbReference type="EMBL" id="KAJ8982101.1"/>
    </source>
</evidence>
<evidence type="ECO:0000313" key="15">
    <source>
        <dbReference type="Proteomes" id="UP001162164"/>
    </source>
</evidence>
<keyword evidence="5 13" id="KW-0349">Heme</keyword>
<dbReference type="PANTHER" id="PTHR24292:SF54">
    <property type="entry name" value="CYP9F3-RELATED"/>
    <property type="match status" value="1"/>
</dbReference>
<name>A0ABQ9JUW2_9CUCU</name>
<comment type="similarity">
    <text evidence="4 13">Belongs to the cytochrome P450 family.</text>
</comment>
<keyword evidence="7" id="KW-0256">Endoplasmic reticulum</keyword>
<evidence type="ECO:0008006" key="16">
    <source>
        <dbReference type="Google" id="ProtNLM"/>
    </source>
</evidence>
<keyword evidence="12" id="KW-0472">Membrane</keyword>
<dbReference type="InterPro" id="IPR036396">
    <property type="entry name" value="Cyt_P450_sf"/>
</dbReference>
<evidence type="ECO:0000256" key="4">
    <source>
        <dbReference type="ARBA" id="ARBA00010617"/>
    </source>
</evidence>
<keyword evidence="6 13" id="KW-0479">Metal-binding</keyword>
<evidence type="ECO:0000256" key="6">
    <source>
        <dbReference type="ARBA" id="ARBA00022723"/>
    </source>
</evidence>
<dbReference type="EMBL" id="JAPWTJ010000145">
    <property type="protein sequence ID" value="KAJ8982101.1"/>
    <property type="molecule type" value="Genomic_DNA"/>
</dbReference>
<sequence>MKSMFVLMDECAKELVDYLKEQQNGLSVEIEIRDMFRRYSADVIASIAFGIKCNSFKDRDNEFITMGTELTNFGGMQKLRRLLYSAHPFVKKIFNLKMHPNKVATFFRTLIKTTIEYRKREKSFSIRFHPASFGITWVQEIEHFPLKLTDDDITAQALDFFYGGLYSTTSLIVSSMYELASNLDVQKNLMAEENEGKLINYDALIRMKYLDMVISETLRKWATATWIDRKSCTAITIEPKNDKENSLYLEPGTICWIPVFAIHRDPKYWPEPEKFDPERFNEKNKAKIQSFTFLPFGSGPRNCIGSRFAVMVAKLAIFRILSQYEVKSTEDHVTKKNSNLTLPNNIVFEFKNRRKIHLSMVLQSVILTPQCFVALQKNV</sequence>
<dbReference type="Proteomes" id="UP001162164">
    <property type="component" value="Unassembled WGS sequence"/>
</dbReference>
<keyword evidence="9 13" id="KW-0560">Oxidoreductase</keyword>
<dbReference type="PROSITE" id="PS00086">
    <property type="entry name" value="CYTOCHROME_P450"/>
    <property type="match status" value="1"/>
</dbReference>
<dbReference type="CDD" id="cd11056">
    <property type="entry name" value="CYP6-like"/>
    <property type="match status" value="1"/>
</dbReference>
<gene>
    <name evidence="14" type="ORF">NQ317_010959</name>
</gene>
<evidence type="ECO:0000256" key="7">
    <source>
        <dbReference type="ARBA" id="ARBA00022824"/>
    </source>
</evidence>
<evidence type="ECO:0000256" key="9">
    <source>
        <dbReference type="ARBA" id="ARBA00023002"/>
    </source>
</evidence>
<protein>
    <recommendedName>
        <fullName evidence="16">Cytochrome P450</fullName>
    </recommendedName>
</protein>
<comment type="cofactor">
    <cofactor evidence="1">
        <name>heme</name>
        <dbReference type="ChEBI" id="CHEBI:30413"/>
    </cofactor>
</comment>
<dbReference type="SUPFAM" id="SSF48264">
    <property type="entry name" value="Cytochrome P450"/>
    <property type="match status" value="1"/>
</dbReference>
<dbReference type="InterPro" id="IPR001128">
    <property type="entry name" value="Cyt_P450"/>
</dbReference>
<organism evidence="14 15">
    <name type="scientific">Molorchus minor</name>
    <dbReference type="NCBI Taxonomy" id="1323400"/>
    <lineage>
        <taxon>Eukaryota</taxon>
        <taxon>Metazoa</taxon>
        <taxon>Ecdysozoa</taxon>
        <taxon>Arthropoda</taxon>
        <taxon>Hexapoda</taxon>
        <taxon>Insecta</taxon>
        <taxon>Pterygota</taxon>
        <taxon>Neoptera</taxon>
        <taxon>Endopterygota</taxon>
        <taxon>Coleoptera</taxon>
        <taxon>Polyphaga</taxon>
        <taxon>Cucujiformia</taxon>
        <taxon>Chrysomeloidea</taxon>
        <taxon>Cerambycidae</taxon>
        <taxon>Lamiinae</taxon>
        <taxon>Monochamini</taxon>
        <taxon>Molorchus</taxon>
    </lineage>
</organism>
<evidence type="ECO:0000256" key="10">
    <source>
        <dbReference type="ARBA" id="ARBA00023004"/>
    </source>
</evidence>
<keyword evidence="11 13" id="KW-0503">Monooxygenase</keyword>
<dbReference type="PRINTS" id="PR00463">
    <property type="entry name" value="EP450I"/>
</dbReference>
<keyword evidence="15" id="KW-1185">Reference proteome</keyword>
<dbReference type="PANTHER" id="PTHR24292">
    <property type="entry name" value="CYTOCHROME P450"/>
    <property type="match status" value="1"/>
</dbReference>
<comment type="subcellular location">
    <subcellularLocation>
        <location evidence="3">Endoplasmic reticulum membrane</location>
        <topology evidence="3">Peripheral membrane protein</topology>
    </subcellularLocation>
    <subcellularLocation>
        <location evidence="2">Microsome membrane</location>
        <topology evidence="2">Peripheral membrane protein</topology>
    </subcellularLocation>
</comment>
<evidence type="ECO:0000256" key="8">
    <source>
        <dbReference type="ARBA" id="ARBA00022848"/>
    </source>
</evidence>
<reference evidence="14" key="1">
    <citation type="journal article" date="2023" name="Insect Mol. Biol.">
        <title>Genome sequencing provides insights into the evolution of gene families encoding plant cell wall-degrading enzymes in longhorned beetles.</title>
        <authorList>
            <person name="Shin N.R."/>
            <person name="Okamura Y."/>
            <person name="Kirsch R."/>
            <person name="Pauchet Y."/>
        </authorList>
    </citation>
    <scope>NUCLEOTIDE SEQUENCE</scope>
    <source>
        <strain evidence="14">MMC_N1</strain>
    </source>
</reference>
<dbReference type="PRINTS" id="PR00385">
    <property type="entry name" value="P450"/>
</dbReference>
<evidence type="ECO:0000256" key="1">
    <source>
        <dbReference type="ARBA" id="ARBA00001971"/>
    </source>
</evidence>
<dbReference type="Pfam" id="PF00067">
    <property type="entry name" value="p450"/>
    <property type="match status" value="1"/>
</dbReference>
<accession>A0ABQ9JUW2</accession>
<keyword evidence="10 13" id="KW-0408">Iron</keyword>
<evidence type="ECO:0000256" key="11">
    <source>
        <dbReference type="ARBA" id="ARBA00023033"/>
    </source>
</evidence>
<proteinExistence type="inferred from homology"/>
<dbReference type="InterPro" id="IPR050476">
    <property type="entry name" value="Insect_CytP450_Detox"/>
</dbReference>